<feature type="domain" description="G-protein coupled receptors family 1 profile" evidence="16">
    <location>
        <begin position="101"/>
        <end position="385"/>
    </location>
</feature>
<evidence type="ECO:0000256" key="6">
    <source>
        <dbReference type="ARBA" id="ARBA00022989"/>
    </source>
</evidence>
<keyword evidence="7" id="KW-0297">G-protein coupled receptor</keyword>
<feature type="region of interest" description="Disordered" evidence="14">
    <location>
        <begin position="721"/>
        <end position="771"/>
    </location>
</feature>
<evidence type="ECO:0000256" key="14">
    <source>
        <dbReference type="SAM" id="MobiDB-lite"/>
    </source>
</evidence>
<keyword evidence="5 15" id="KW-0812">Transmembrane</keyword>
<evidence type="ECO:0000256" key="15">
    <source>
        <dbReference type="SAM" id="Phobius"/>
    </source>
</evidence>
<evidence type="ECO:0000256" key="11">
    <source>
        <dbReference type="ARBA" id="ARBA00023180"/>
    </source>
</evidence>
<accession>A0AAE1B212</accession>
<evidence type="ECO:0000256" key="7">
    <source>
        <dbReference type="ARBA" id="ARBA00023040"/>
    </source>
</evidence>
<keyword evidence="6 15" id="KW-1133">Transmembrane helix</keyword>
<evidence type="ECO:0000256" key="10">
    <source>
        <dbReference type="ARBA" id="ARBA00023170"/>
    </source>
</evidence>
<keyword evidence="8 15" id="KW-0472">Membrane</keyword>
<dbReference type="PANTHER" id="PTHR11866">
    <property type="entry name" value="G-PROTEIN COUPLED RECEPTOR FAMILY 1 MEMBER"/>
    <property type="match status" value="1"/>
</dbReference>
<feature type="region of interest" description="Disordered" evidence="14">
    <location>
        <begin position="502"/>
        <end position="585"/>
    </location>
</feature>
<dbReference type="Gene3D" id="1.20.1070.10">
    <property type="entry name" value="Rhodopsin 7-helix transmembrane proteins"/>
    <property type="match status" value="1"/>
</dbReference>
<feature type="transmembrane region" description="Helical" evidence="15">
    <location>
        <begin position="167"/>
        <end position="186"/>
    </location>
</feature>
<feature type="transmembrane region" description="Helical" evidence="15">
    <location>
        <begin position="88"/>
        <end position="110"/>
    </location>
</feature>
<keyword evidence="9" id="KW-1015">Disulfide bond</keyword>
<dbReference type="FunFam" id="1.20.1070.10:FF:000163">
    <property type="entry name" value="Thromboxane A2 receptor"/>
    <property type="match status" value="1"/>
</dbReference>
<evidence type="ECO:0000256" key="9">
    <source>
        <dbReference type="ARBA" id="ARBA00023157"/>
    </source>
</evidence>
<feature type="region of interest" description="Disordered" evidence="14">
    <location>
        <begin position="848"/>
        <end position="869"/>
    </location>
</feature>
<dbReference type="PRINTS" id="PR00237">
    <property type="entry name" value="GPCRRHODOPSN"/>
</dbReference>
<comment type="subcellular location">
    <subcellularLocation>
        <location evidence="1">Cell membrane</location>
        <topology evidence="1">Multi-pass membrane protein</topology>
    </subcellularLocation>
</comment>
<dbReference type="InterPro" id="IPR000276">
    <property type="entry name" value="GPCR_Rhodpsn"/>
</dbReference>
<dbReference type="InterPro" id="IPR017452">
    <property type="entry name" value="GPCR_Rhodpsn_7TM"/>
</dbReference>
<keyword evidence="10" id="KW-0675">Receptor</keyword>
<dbReference type="PANTHER" id="PTHR11866:SF16">
    <property type="entry name" value="PROSTAGLANDIN E2 RECEPTOR EP4 SUBTYPE-LIKE PROTEIN"/>
    <property type="match status" value="1"/>
</dbReference>
<dbReference type="Pfam" id="PF00001">
    <property type="entry name" value="7tm_1"/>
    <property type="match status" value="1"/>
</dbReference>
<keyword evidence="18" id="KW-1185">Reference proteome</keyword>
<name>A0AAE1B212_9GAST</name>
<feature type="compositionally biased region" description="Basic and acidic residues" evidence="14">
    <location>
        <begin position="538"/>
        <end position="565"/>
    </location>
</feature>
<gene>
    <name evidence="17" type="ORF">RRG08_017160</name>
</gene>
<evidence type="ECO:0000256" key="12">
    <source>
        <dbReference type="ARBA" id="ARBA00023224"/>
    </source>
</evidence>
<dbReference type="SUPFAM" id="SSF81321">
    <property type="entry name" value="Family A G protein-coupled receptor-like"/>
    <property type="match status" value="1"/>
</dbReference>
<sequence>MERMVLEPRGTNATKILPVTCDDWDARGPSDMASTDSSAISVFLSRNSSEHAGNMSCVTLQRELHTHCANVSMAGAAECNTSAQGINLAVPITMTAFGVLGNILALLVLYSSRQEQAQARRTVFFVMLSGLAWTDLTCQLAVSPIAIMTYANKLRWVGGVPLCLYHGFMMVSFGMVMPLIICCMSLERLLAIKFSYCYTRKVTRRKALMTFLACWGVTLAFTVLPFAGVGSYELQYPGSWCFLNFHRESRLDTIYAGVFSSINILAILTMIVSNLTVAGTLCRMRLSRRLANSPSLDRKLSLSGQFTPSSTTCAPGTVIRGKRHSDMEAQMIWFLGLITVAFSVCWLPLNVHILLMQFTGYTDCVIDLKVIRMASCNQILDPWLYVIFRKNSILRIVRRIRACFRPKKIPPRAKPAPHRTHYIIGNRSFTVDASSYGRTAGGVNHRVCRHLILGGSDLIGDSERGNGFMGPRLGSSHNDLLCSQSSLSEANDCSDSTARDPLLHLRLGGSPTRPADREGFPSFDQSSRSDVEEDEDSTHETDLFSDRVKSDLSSDLKSLEKESETAKSPVLKSKGESAPPGPKEKLRWFLPGLNSQAGEAFASYESSETPTFSGVRPPSIKSPHPIYKQKIHPSRSLLGEMTPGYSPADFRRGASGSDNQSAFVFPPPQSGYDISQNTKRTALANGSADDNQSTAIPESLYSSPRACSEFRSQKTVQWESPELLAPTSSGDKILPRSGHEKGWYSSERSKSLPGLANSVSPSGPLDTDDCDSKNNLCSSNFVAAENPSTSKYDGVAIKPQTSTCIYTTQTNTPVHLNSLLSARGRSHNLSAREHAINHSTGQVRAKFPQRTNNGTIPKTNGVKSESKIM</sequence>
<keyword evidence="11" id="KW-0325">Glycoprotein</keyword>
<feature type="transmembrane region" description="Helical" evidence="15">
    <location>
        <begin position="122"/>
        <end position="147"/>
    </location>
</feature>
<organism evidence="17 18">
    <name type="scientific">Elysia crispata</name>
    <name type="common">lettuce slug</name>
    <dbReference type="NCBI Taxonomy" id="231223"/>
    <lineage>
        <taxon>Eukaryota</taxon>
        <taxon>Metazoa</taxon>
        <taxon>Spiralia</taxon>
        <taxon>Lophotrochozoa</taxon>
        <taxon>Mollusca</taxon>
        <taxon>Gastropoda</taxon>
        <taxon>Heterobranchia</taxon>
        <taxon>Euthyneura</taxon>
        <taxon>Panpulmonata</taxon>
        <taxon>Sacoglossa</taxon>
        <taxon>Placobranchoidea</taxon>
        <taxon>Plakobranchidae</taxon>
        <taxon>Elysia</taxon>
    </lineage>
</organism>
<proteinExistence type="predicted"/>
<feature type="transmembrane region" description="Helical" evidence="15">
    <location>
        <begin position="207"/>
        <end position="227"/>
    </location>
</feature>
<feature type="transmembrane region" description="Helical" evidence="15">
    <location>
        <begin position="331"/>
        <end position="349"/>
    </location>
</feature>
<feature type="compositionally biased region" description="Basic and acidic residues" evidence="14">
    <location>
        <begin position="733"/>
        <end position="750"/>
    </location>
</feature>
<dbReference type="Proteomes" id="UP001283361">
    <property type="component" value="Unassembled WGS sequence"/>
</dbReference>
<dbReference type="GO" id="GO:0007204">
    <property type="term" value="P:positive regulation of cytosolic calcium ion concentration"/>
    <property type="evidence" value="ECO:0007669"/>
    <property type="project" value="TreeGrafter"/>
</dbReference>
<evidence type="ECO:0000313" key="17">
    <source>
        <dbReference type="EMBL" id="KAK3798245.1"/>
    </source>
</evidence>
<feature type="compositionally biased region" description="Polar residues" evidence="14">
    <location>
        <begin position="849"/>
        <end position="863"/>
    </location>
</feature>
<dbReference type="InterPro" id="IPR008365">
    <property type="entry name" value="Prostanoid_rcpt"/>
</dbReference>
<protein>
    <recommendedName>
        <fullName evidence="2">Thromboxane A2 receptor</fullName>
    </recommendedName>
    <alternativeName>
        <fullName evidence="13">Prostanoid TP receptor</fullName>
    </alternativeName>
</protein>
<keyword evidence="3" id="KW-1003">Cell membrane</keyword>
<evidence type="ECO:0000256" key="3">
    <source>
        <dbReference type="ARBA" id="ARBA00022475"/>
    </source>
</evidence>
<evidence type="ECO:0000256" key="2">
    <source>
        <dbReference type="ARBA" id="ARBA00017628"/>
    </source>
</evidence>
<comment type="caution">
    <text evidence="17">The sequence shown here is derived from an EMBL/GenBank/DDBJ whole genome shotgun (WGS) entry which is preliminary data.</text>
</comment>
<feature type="transmembrane region" description="Helical" evidence="15">
    <location>
        <begin position="254"/>
        <end position="281"/>
    </location>
</feature>
<dbReference type="GO" id="GO:0007189">
    <property type="term" value="P:adenylate cyclase-activating G protein-coupled receptor signaling pathway"/>
    <property type="evidence" value="ECO:0007669"/>
    <property type="project" value="TreeGrafter"/>
</dbReference>
<reference evidence="17" key="1">
    <citation type="journal article" date="2023" name="G3 (Bethesda)">
        <title>A reference genome for the long-term kleptoplast-retaining sea slug Elysia crispata morphotype clarki.</title>
        <authorList>
            <person name="Eastman K.E."/>
            <person name="Pendleton A.L."/>
            <person name="Shaikh M.A."/>
            <person name="Suttiyut T."/>
            <person name="Ogas R."/>
            <person name="Tomko P."/>
            <person name="Gavelis G."/>
            <person name="Widhalm J.R."/>
            <person name="Wisecaver J.H."/>
        </authorList>
    </citation>
    <scope>NUCLEOTIDE SEQUENCE</scope>
    <source>
        <strain evidence="17">ECLA1</strain>
    </source>
</reference>
<dbReference type="GO" id="GO:0005886">
    <property type="term" value="C:plasma membrane"/>
    <property type="evidence" value="ECO:0007669"/>
    <property type="project" value="UniProtKB-SubCell"/>
</dbReference>
<evidence type="ECO:0000313" key="18">
    <source>
        <dbReference type="Proteomes" id="UP001283361"/>
    </source>
</evidence>
<evidence type="ECO:0000259" key="16">
    <source>
        <dbReference type="PROSITE" id="PS50262"/>
    </source>
</evidence>
<keyword evidence="4" id="KW-0597">Phosphoprotein</keyword>
<evidence type="ECO:0000256" key="13">
    <source>
        <dbReference type="ARBA" id="ARBA00029815"/>
    </source>
</evidence>
<dbReference type="AlphaFoldDB" id="A0AAE1B212"/>
<evidence type="ECO:0000256" key="4">
    <source>
        <dbReference type="ARBA" id="ARBA00022553"/>
    </source>
</evidence>
<evidence type="ECO:0000256" key="8">
    <source>
        <dbReference type="ARBA" id="ARBA00023136"/>
    </source>
</evidence>
<evidence type="ECO:0000256" key="5">
    <source>
        <dbReference type="ARBA" id="ARBA00022692"/>
    </source>
</evidence>
<dbReference type="PROSITE" id="PS50262">
    <property type="entry name" value="G_PROTEIN_RECEP_F1_2"/>
    <property type="match status" value="1"/>
</dbReference>
<evidence type="ECO:0000256" key="1">
    <source>
        <dbReference type="ARBA" id="ARBA00004651"/>
    </source>
</evidence>
<keyword evidence="12" id="KW-0807">Transducer</keyword>
<dbReference type="GO" id="GO:0004960">
    <property type="term" value="F:thromboxane receptor activity"/>
    <property type="evidence" value="ECO:0007669"/>
    <property type="project" value="UniProtKB-ARBA"/>
</dbReference>
<dbReference type="EMBL" id="JAWDGP010000700">
    <property type="protein sequence ID" value="KAK3798245.1"/>
    <property type="molecule type" value="Genomic_DNA"/>
</dbReference>
<dbReference type="CDD" id="cd14981">
    <property type="entry name" value="7tmA_Prostanoid_R"/>
    <property type="match status" value="1"/>
</dbReference>
<dbReference type="PRINTS" id="PR01788">
    <property type="entry name" value="PROSTANOIDR"/>
</dbReference>